<dbReference type="AlphaFoldDB" id="A0AAF0JD69"/>
<dbReference type="PANTHER" id="PTHR32470:SF2">
    <property type="entry name" value="NADH DEHYDROGENASE [UBIQUINONE] 1 ALPHA SUBCOMPLEX ASSEMBLY FACTOR 2"/>
    <property type="match status" value="1"/>
</dbReference>
<evidence type="ECO:0000313" key="2">
    <source>
        <dbReference type="EMBL" id="WFD42105.1"/>
    </source>
</evidence>
<dbReference type="Proteomes" id="UP001214628">
    <property type="component" value="Chromosome 1"/>
</dbReference>
<dbReference type="GO" id="GO:0005739">
    <property type="term" value="C:mitochondrion"/>
    <property type="evidence" value="ECO:0007669"/>
    <property type="project" value="TreeGrafter"/>
</dbReference>
<feature type="region of interest" description="Disordered" evidence="1">
    <location>
        <begin position="103"/>
        <end position="136"/>
    </location>
</feature>
<accession>A0AAF0JD69</accession>
<evidence type="ECO:0000256" key="1">
    <source>
        <dbReference type="SAM" id="MobiDB-lite"/>
    </source>
</evidence>
<organism evidence="2 3">
    <name type="scientific">Malassezia psittaci</name>
    <dbReference type="NCBI Taxonomy" id="1821823"/>
    <lineage>
        <taxon>Eukaryota</taxon>
        <taxon>Fungi</taxon>
        <taxon>Dikarya</taxon>
        <taxon>Basidiomycota</taxon>
        <taxon>Ustilaginomycotina</taxon>
        <taxon>Malasseziomycetes</taxon>
        <taxon>Malasseziales</taxon>
        <taxon>Malasseziaceae</taxon>
        <taxon>Malassezia</taxon>
    </lineage>
</organism>
<reference evidence="2" key="1">
    <citation type="submission" date="2023-02" db="EMBL/GenBank/DDBJ databases">
        <title>Mating type loci evolution in Malassezia.</title>
        <authorList>
            <person name="Coelho M.A."/>
        </authorList>
    </citation>
    <scope>NUCLEOTIDE SEQUENCE</scope>
    <source>
        <strain evidence="2">CBS 14136</strain>
    </source>
</reference>
<keyword evidence="3" id="KW-1185">Reference proteome</keyword>
<sequence length="136" mass="15971">MRLNRSRSVIKWKVSRHQSEYNPKDVPIQWDAWMRHTRPQPPSIQELLNDLERQRIVLHNARVLESREQAAQIQIEAERQQEHRQAIAEQQVRENKRLEQLQAAAADADPELVAQRAEAAKQEIESASFKPARRGR</sequence>
<dbReference type="EMBL" id="CP118375">
    <property type="protein sequence ID" value="WFD42105.1"/>
    <property type="molecule type" value="Genomic_DNA"/>
</dbReference>
<dbReference type="GO" id="GO:0032981">
    <property type="term" value="P:mitochondrial respiratory chain complex I assembly"/>
    <property type="evidence" value="ECO:0007669"/>
    <property type="project" value="TreeGrafter"/>
</dbReference>
<dbReference type="InterPro" id="IPR052618">
    <property type="entry name" value="ComplexI_NDUFA12"/>
</dbReference>
<evidence type="ECO:0000313" key="3">
    <source>
        <dbReference type="Proteomes" id="UP001214628"/>
    </source>
</evidence>
<evidence type="ECO:0008006" key="4">
    <source>
        <dbReference type="Google" id="ProtNLM"/>
    </source>
</evidence>
<proteinExistence type="predicted"/>
<name>A0AAF0JD69_9BASI</name>
<gene>
    <name evidence="2" type="ORF">MPSI1_000743</name>
</gene>
<protein>
    <recommendedName>
        <fullName evidence="4">NADH dehydrogenase [ubiquinone] 1 alpha subcomplex subunit</fullName>
    </recommendedName>
</protein>
<dbReference type="PANTHER" id="PTHR32470">
    <property type="entry name" value="ADH DEHYDROGENASE [UBIQUINONE] 1 ALPHA SUBCOMPLEX ASSEMBLY FACTOR 2"/>
    <property type="match status" value="1"/>
</dbReference>